<evidence type="ECO:0000256" key="2">
    <source>
        <dbReference type="ARBA" id="ARBA00023157"/>
    </source>
</evidence>
<evidence type="ECO:0000256" key="3">
    <source>
        <dbReference type="SAM" id="SignalP"/>
    </source>
</evidence>
<keyword evidence="2" id="KW-1015">Disulfide bond</keyword>
<evidence type="ECO:0000313" key="5">
    <source>
        <dbReference type="RefSeq" id="XP_022147662.1"/>
    </source>
</evidence>
<dbReference type="PROSITE" id="PS51257">
    <property type="entry name" value="PROKAR_LIPOPROTEIN"/>
    <property type="match status" value="1"/>
</dbReference>
<dbReference type="InterPro" id="IPR006040">
    <property type="entry name" value="Allergen_Ole_e_I_CS"/>
</dbReference>
<dbReference type="AlphaFoldDB" id="A0A6J1D2Z8"/>
<evidence type="ECO:0000313" key="4">
    <source>
        <dbReference type="Proteomes" id="UP000504603"/>
    </source>
</evidence>
<organism evidence="4 5">
    <name type="scientific">Momordica charantia</name>
    <name type="common">Bitter gourd</name>
    <name type="synonym">Balsam pear</name>
    <dbReference type="NCBI Taxonomy" id="3673"/>
    <lineage>
        <taxon>Eukaryota</taxon>
        <taxon>Viridiplantae</taxon>
        <taxon>Streptophyta</taxon>
        <taxon>Embryophyta</taxon>
        <taxon>Tracheophyta</taxon>
        <taxon>Spermatophyta</taxon>
        <taxon>Magnoliopsida</taxon>
        <taxon>eudicotyledons</taxon>
        <taxon>Gunneridae</taxon>
        <taxon>Pentapetalae</taxon>
        <taxon>rosids</taxon>
        <taxon>fabids</taxon>
        <taxon>Cucurbitales</taxon>
        <taxon>Cucurbitaceae</taxon>
        <taxon>Momordiceae</taxon>
        <taxon>Momordica</taxon>
    </lineage>
</organism>
<dbReference type="KEGG" id="mcha:111016531"/>
<evidence type="ECO:0000256" key="1">
    <source>
        <dbReference type="ARBA" id="ARBA00010049"/>
    </source>
</evidence>
<name>A0A6J1D2Z8_MOMCH</name>
<reference evidence="5" key="1">
    <citation type="submission" date="2025-08" db="UniProtKB">
        <authorList>
            <consortium name="RefSeq"/>
        </authorList>
    </citation>
    <scope>IDENTIFICATION</scope>
    <source>
        <strain evidence="5">OHB3-1</strain>
    </source>
</reference>
<dbReference type="Pfam" id="PF01190">
    <property type="entry name" value="Pollen_Ole_e_1"/>
    <property type="match status" value="1"/>
</dbReference>
<dbReference type="Proteomes" id="UP000504603">
    <property type="component" value="Unplaced"/>
</dbReference>
<proteinExistence type="inferred from homology"/>
<comment type="similarity">
    <text evidence="1">Belongs to the Ole e I family.</text>
</comment>
<dbReference type="RefSeq" id="XP_022147662.1">
    <property type="nucleotide sequence ID" value="XM_022291970.1"/>
</dbReference>
<dbReference type="OrthoDB" id="1888725at2759"/>
<gene>
    <name evidence="5" type="primary">LOC111016531</name>
</gene>
<dbReference type="PANTHER" id="PTHR31614:SF2">
    <property type="entry name" value="F28N24.16 PROTEIN"/>
    <property type="match status" value="1"/>
</dbReference>
<protein>
    <submittedName>
        <fullName evidence="5">Olee1-like protein</fullName>
    </submittedName>
</protein>
<accession>A0A6J1D2Z8</accession>
<sequence>MGKFEMILVSALCLVSLLGAVSCQKDKDKFFVEGKVYCDTCRIQFFTKVSKFLEGATVKLECKDREGGSVTLSKEGVTDKTGKYSIEADGDHEEEVCEVALVKSTDPDCNEKSEEGYGHKARVSITGNVGIIDPVRHANPLGFMKKEKLPECKEVLRELGFDDEGNPV</sequence>
<dbReference type="PANTHER" id="PTHR31614">
    <property type="entry name" value="PROTEIN DOWNSTREAM OF FLC-RELATED"/>
    <property type="match status" value="1"/>
</dbReference>
<keyword evidence="4" id="KW-1185">Reference proteome</keyword>
<keyword evidence="3" id="KW-0732">Signal</keyword>
<dbReference type="GO" id="GO:0005615">
    <property type="term" value="C:extracellular space"/>
    <property type="evidence" value="ECO:0007669"/>
    <property type="project" value="InterPro"/>
</dbReference>
<feature type="signal peptide" evidence="3">
    <location>
        <begin position="1"/>
        <end position="23"/>
    </location>
</feature>
<dbReference type="GeneID" id="111016531"/>
<dbReference type="InterPro" id="IPR006041">
    <property type="entry name" value="Pollen_Ole_e1_allergen"/>
</dbReference>
<dbReference type="PROSITE" id="PS00925">
    <property type="entry name" value="OLEEI"/>
    <property type="match status" value="1"/>
</dbReference>
<feature type="chain" id="PRO_5026749379" evidence="3">
    <location>
        <begin position="24"/>
        <end position="168"/>
    </location>
</feature>